<accession>A0A2T5ZVG5</accession>
<evidence type="ECO:0000313" key="2">
    <source>
        <dbReference type="Proteomes" id="UP000244069"/>
    </source>
</evidence>
<comment type="caution">
    <text evidence="1">The sequence shown here is derived from an EMBL/GenBank/DDBJ whole genome shotgun (WGS) entry which is preliminary data.</text>
</comment>
<name>A0A2T5ZVG5_9RHOB</name>
<gene>
    <name evidence="1" type="ORF">C8N44_1701</name>
</gene>
<dbReference type="AlphaFoldDB" id="A0A2T5ZVG5"/>
<organism evidence="1 2">
    <name type="scientific">Allosediminivita pacifica</name>
    <dbReference type="NCBI Taxonomy" id="1267769"/>
    <lineage>
        <taxon>Bacteria</taxon>
        <taxon>Pseudomonadati</taxon>
        <taxon>Pseudomonadota</taxon>
        <taxon>Alphaproteobacteria</taxon>
        <taxon>Rhodobacterales</taxon>
        <taxon>Paracoccaceae</taxon>
        <taxon>Allosediminivita</taxon>
    </lineage>
</organism>
<protein>
    <submittedName>
        <fullName evidence="1">Uncharacterized protein</fullName>
    </submittedName>
</protein>
<evidence type="ECO:0000313" key="1">
    <source>
        <dbReference type="EMBL" id="PTX35571.1"/>
    </source>
</evidence>
<sequence>MTTYAVLSIMGGVLTGRCFRGVAACHAAVAFGRNLRTAVVRDKRSERKMSALRAASSQSIIVTQAQTAVSGLPVQVHSDPIEP</sequence>
<keyword evidence="2" id="KW-1185">Reference proteome</keyword>
<dbReference type="Proteomes" id="UP000244069">
    <property type="component" value="Unassembled WGS sequence"/>
</dbReference>
<reference evidence="1 2" key="1">
    <citation type="submission" date="2018-04" db="EMBL/GenBank/DDBJ databases">
        <title>Genomic Encyclopedia of Archaeal and Bacterial Type Strains, Phase II (KMG-II): from individual species to whole genera.</title>
        <authorList>
            <person name="Goeker M."/>
        </authorList>
    </citation>
    <scope>NUCLEOTIDE SEQUENCE [LARGE SCALE GENOMIC DNA]</scope>
    <source>
        <strain evidence="1 2">DSM 29329</strain>
    </source>
</reference>
<proteinExistence type="predicted"/>
<dbReference type="EMBL" id="QBKN01000070">
    <property type="protein sequence ID" value="PTX35571.1"/>
    <property type="molecule type" value="Genomic_DNA"/>
</dbReference>